<feature type="region of interest" description="Disordered" evidence="4">
    <location>
        <begin position="600"/>
        <end position="659"/>
    </location>
</feature>
<feature type="compositionally biased region" description="Basic and acidic residues" evidence="4">
    <location>
        <begin position="276"/>
        <end position="300"/>
    </location>
</feature>
<feature type="repeat" description="ANK" evidence="3">
    <location>
        <begin position="540"/>
        <end position="572"/>
    </location>
</feature>
<feature type="region of interest" description="Disordered" evidence="4">
    <location>
        <begin position="520"/>
        <end position="539"/>
    </location>
</feature>
<comment type="caution">
    <text evidence="5">The sequence shown here is derived from an EMBL/GenBank/DDBJ whole genome shotgun (WGS) entry which is preliminary data.</text>
</comment>
<feature type="repeat" description="ANK" evidence="3">
    <location>
        <begin position="246"/>
        <end position="266"/>
    </location>
</feature>
<proteinExistence type="predicted"/>
<feature type="compositionally biased region" description="Low complexity" evidence="4">
    <location>
        <begin position="679"/>
        <end position="691"/>
    </location>
</feature>
<keyword evidence="2 3" id="KW-0040">ANK repeat</keyword>
<dbReference type="EMBL" id="LGRX02008525">
    <property type="protein sequence ID" value="KAK3273328.1"/>
    <property type="molecule type" value="Genomic_DNA"/>
</dbReference>
<dbReference type="PANTHER" id="PTHR24198:SF165">
    <property type="entry name" value="ANKYRIN REPEAT-CONTAINING PROTEIN-RELATED"/>
    <property type="match status" value="1"/>
</dbReference>
<dbReference type="InterPro" id="IPR002110">
    <property type="entry name" value="Ankyrin_rpt"/>
</dbReference>
<accession>A0AAE0G8A2</accession>
<feature type="repeat" description="ANK" evidence="3">
    <location>
        <begin position="801"/>
        <end position="833"/>
    </location>
</feature>
<dbReference type="Pfam" id="PF12796">
    <property type="entry name" value="Ank_2"/>
    <property type="match status" value="4"/>
</dbReference>
<gene>
    <name evidence="5" type="ORF">CYMTET_18422</name>
</gene>
<dbReference type="AlphaFoldDB" id="A0AAE0G8A2"/>
<dbReference type="PANTHER" id="PTHR24198">
    <property type="entry name" value="ANKYRIN REPEAT AND PROTEIN KINASE DOMAIN-CONTAINING PROTEIN"/>
    <property type="match status" value="1"/>
</dbReference>
<dbReference type="PROSITE" id="PS50088">
    <property type="entry name" value="ANK_REPEAT"/>
    <property type="match status" value="7"/>
</dbReference>
<feature type="repeat" description="ANK" evidence="3">
    <location>
        <begin position="65"/>
        <end position="97"/>
    </location>
</feature>
<feature type="non-terminal residue" evidence="5">
    <location>
        <position position="1"/>
    </location>
</feature>
<feature type="region of interest" description="Disordered" evidence="4">
    <location>
        <begin position="676"/>
        <end position="699"/>
    </location>
</feature>
<name>A0AAE0G8A2_9CHLO</name>
<sequence length="934" mass="98336">RPGADGGLHGVGGLQAGADVNLVSGERAPIHVAALHPDTLAVTLGQALARGRRRLLVNVRDAMHRSATPLIMAAVCGNAHMVEWLSQQGALTDLADVHGKRAVTLAADQGFSAVVAALANAGAQLRHDDDSITAMARRRDPQAIAVLRELLRMRPPSSTADESDVSSEGVGGADEVQKAARSGNVEVLGALLSAGAGPAAWSRTTKLRRTPLMLAAAAGHFDAVEQLLADVRRQQRTETFRWVDSKGRSALMLACKEGHVEVVRLLGADPQVAKPAHLDRRDQSSKTAKDYARSCKKGRETQGALQRALADCRRGVGASAGGASRKRPRAEVSPQTAVLPPGFDQTLPAGPEHGPVLPPGFESMCPVTVANSEDECDWVDLVEEEESPGKLPRNSSAQAHAREAQVQRRAAVRGRFLDAAQNGDSKTVQRMLQDHPAHGEVDEDATLPRSVCENALLKVATGFRSGNQLGRAAIVRELTQVPAVRVTQQDSKGCSPLWLAAHGDAVIAMEHLLQALDKRSPEAGRSQGGAARGVEDASHTGDSPLHIAARMGHLCAVKLLLQARASVKIRNKDGQTALDVALEGKHAAVAKLIRAEKAKRAGQAASAHPKGGARKEGHGAGAGRPRAPVPGGAEGGARVQREKGGVFGLGNPRGQGSRMHEDRLASLVLDREVTPSLQPSARPASKASPAPGAMVQSTKLKETSGVWERMGMDADTWCKQLLRSEPDGLCAKDGKGRTALAWAAASSWSDLVDVLVSAGAKVSVADNEGKGPLHLAAEAGCVRCAQRLMRAGARAEMRDARGRPPLYYAAVLGFPDVVAVLLAAATRVDLVNLKCANDGATIFHRVAGHGKGECTAVLTQLVEAGADVDQKDNSGHMPLLDAALRSRTEVVALLLSMDRVVDVSAAMEKATELQKVKEVRQTLFDAGTKIGFKK</sequence>
<dbReference type="Gene3D" id="1.25.40.20">
    <property type="entry name" value="Ankyrin repeat-containing domain"/>
    <property type="match status" value="5"/>
</dbReference>
<evidence type="ECO:0000256" key="2">
    <source>
        <dbReference type="ARBA" id="ARBA00023043"/>
    </source>
</evidence>
<evidence type="ECO:0000313" key="6">
    <source>
        <dbReference type="Proteomes" id="UP001190700"/>
    </source>
</evidence>
<feature type="region of interest" description="Disordered" evidence="4">
    <location>
        <begin position="317"/>
        <end position="356"/>
    </location>
</feature>
<feature type="region of interest" description="Disordered" evidence="4">
    <location>
        <begin position="384"/>
        <end position="410"/>
    </location>
</feature>
<evidence type="ECO:0000256" key="4">
    <source>
        <dbReference type="SAM" id="MobiDB-lite"/>
    </source>
</evidence>
<reference evidence="5 6" key="1">
    <citation type="journal article" date="2015" name="Genome Biol. Evol.">
        <title>Comparative Genomics of a Bacterivorous Green Alga Reveals Evolutionary Causalities and Consequences of Phago-Mixotrophic Mode of Nutrition.</title>
        <authorList>
            <person name="Burns J.A."/>
            <person name="Paasch A."/>
            <person name="Narechania A."/>
            <person name="Kim E."/>
        </authorList>
    </citation>
    <scope>NUCLEOTIDE SEQUENCE [LARGE SCALE GENOMIC DNA]</scope>
    <source>
        <strain evidence="5 6">PLY_AMNH</strain>
    </source>
</reference>
<keyword evidence="6" id="KW-1185">Reference proteome</keyword>
<evidence type="ECO:0000256" key="3">
    <source>
        <dbReference type="PROSITE-ProRule" id="PRU00023"/>
    </source>
</evidence>
<dbReference type="SUPFAM" id="SSF48403">
    <property type="entry name" value="Ankyrin repeat"/>
    <property type="match status" value="3"/>
</dbReference>
<dbReference type="PROSITE" id="PS50297">
    <property type="entry name" value="ANK_REP_REGION"/>
    <property type="match status" value="5"/>
</dbReference>
<organism evidence="5 6">
    <name type="scientific">Cymbomonas tetramitiformis</name>
    <dbReference type="NCBI Taxonomy" id="36881"/>
    <lineage>
        <taxon>Eukaryota</taxon>
        <taxon>Viridiplantae</taxon>
        <taxon>Chlorophyta</taxon>
        <taxon>Pyramimonadophyceae</taxon>
        <taxon>Pyramimonadales</taxon>
        <taxon>Pyramimonadaceae</taxon>
        <taxon>Cymbomonas</taxon>
    </lineage>
</organism>
<feature type="repeat" description="ANK" evidence="3">
    <location>
        <begin position="838"/>
        <end position="873"/>
    </location>
</feature>
<evidence type="ECO:0000313" key="5">
    <source>
        <dbReference type="EMBL" id="KAK3273328.1"/>
    </source>
</evidence>
<feature type="region of interest" description="Disordered" evidence="4">
    <location>
        <begin position="274"/>
        <end position="303"/>
    </location>
</feature>
<dbReference type="InterPro" id="IPR036770">
    <property type="entry name" value="Ankyrin_rpt-contain_sf"/>
</dbReference>
<dbReference type="Proteomes" id="UP001190700">
    <property type="component" value="Unassembled WGS sequence"/>
</dbReference>
<evidence type="ECO:0000256" key="1">
    <source>
        <dbReference type="ARBA" id="ARBA00022737"/>
    </source>
</evidence>
<protein>
    <submittedName>
        <fullName evidence="5">Uncharacterized protein</fullName>
    </submittedName>
</protein>
<feature type="repeat" description="ANK" evidence="3">
    <location>
        <begin position="735"/>
        <end position="767"/>
    </location>
</feature>
<feature type="repeat" description="ANK" evidence="3">
    <location>
        <begin position="768"/>
        <end position="800"/>
    </location>
</feature>
<dbReference type="SMART" id="SM00248">
    <property type="entry name" value="ANK"/>
    <property type="match status" value="13"/>
</dbReference>
<keyword evidence="1" id="KW-0677">Repeat</keyword>